<reference evidence="8 10" key="2">
    <citation type="submission" date="2018-06" db="EMBL/GenBank/DDBJ databases">
        <authorList>
            <consortium name="Pathogen Informatics"/>
            <person name="Doyle S."/>
        </authorList>
    </citation>
    <scope>NUCLEOTIDE SEQUENCE [LARGE SCALE GENOMIC DNA]</scope>
    <source>
        <strain evidence="8 10">NCTC12022</strain>
    </source>
</reference>
<dbReference type="EMBL" id="LNYB01000004">
    <property type="protein sequence ID" value="KTD04942.1"/>
    <property type="molecule type" value="Genomic_DNA"/>
</dbReference>
<dbReference type="Gene3D" id="3.40.50.720">
    <property type="entry name" value="NAD(P)-binding Rossmann-like Domain"/>
    <property type="match status" value="1"/>
</dbReference>
<evidence type="ECO:0000313" key="7">
    <source>
        <dbReference type="EMBL" id="KTD04942.1"/>
    </source>
</evidence>
<dbReference type="OrthoDB" id="9794387at2"/>
<dbReference type="GO" id="GO:0006729">
    <property type="term" value="P:tetrahydrobiopterin biosynthetic process"/>
    <property type="evidence" value="ECO:0007669"/>
    <property type="project" value="TreeGrafter"/>
</dbReference>
<evidence type="ECO:0000256" key="5">
    <source>
        <dbReference type="ARBA" id="ARBA00023002"/>
    </source>
</evidence>
<comment type="similarity">
    <text evidence="2">Belongs to the short-chain dehydrogenases/reductases (SDR) family.</text>
</comment>
<dbReference type="STRING" id="453.Lfee_0080"/>
<dbReference type="PATRIC" id="fig|453.4.peg.91"/>
<keyword evidence="9" id="KW-1185">Reference proteome</keyword>
<dbReference type="InterPro" id="IPR036291">
    <property type="entry name" value="NAD(P)-bd_dom_sf"/>
</dbReference>
<dbReference type="SMART" id="SM00822">
    <property type="entry name" value="PKS_KR"/>
    <property type="match status" value="1"/>
</dbReference>
<dbReference type="EMBL" id="UASS01000037">
    <property type="protein sequence ID" value="SPX62156.1"/>
    <property type="molecule type" value="Genomic_DNA"/>
</dbReference>
<dbReference type="PRINTS" id="PR00081">
    <property type="entry name" value="GDHRDH"/>
</dbReference>
<dbReference type="RefSeq" id="WP_058443297.1">
    <property type="nucleotide sequence ID" value="NZ_CAAAHT010000015.1"/>
</dbReference>
<dbReference type="Proteomes" id="UP000251942">
    <property type="component" value="Unassembled WGS sequence"/>
</dbReference>
<evidence type="ECO:0000313" key="8">
    <source>
        <dbReference type="EMBL" id="SPX62156.1"/>
    </source>
</evidence>
<reference evidence="7 9" key="1">
    <citation type="submission" date="2015-11" db="EMBL/GenBank/DDBJ databases">
        <title>Genomic analysis of 38 Legionella species identifies large and diverse effector repertoires.</title>
        <authorList>
            <person name="Burstein D."/>
            <person name="Amaro F."/>
            <person name="Zusman T."/>
            <person name="Lifshitz Z."/>
            <person name="Cohen O."/>
            <person name="Gilbert J.A."/>
            <person name="Pupko T."/>
            <person name="Shuman H.A."/>
            <person name="Segal G."/>
        </authorList>
    </citation>
    <scope>NUCLEOTIDE SEQUENCE [LARGE SCALE GENOMIC DNA]</scope>
    <source>
        <strain evidence="7 9">WO-44C</strain>
    </source>
</reference>
<proteinExistence type="inferred from homology"/>
<dbReference type="Proteomes" id="UP000054698">
    <property type="component" value="Unassembled WGS sequence"/>
</dbReference>
<keyword evidence="4" id="KW-0521">NADP</keyword>
<evidence type="ECO:0000256" key="4">
    <source>
        <dbReference type="ARBA" id="ARBA00022857"/>
    </source>
</evidence>
<organism evidence="7 9">
    <name type="scientific">Legionella feeleii</name>
    <dbReference type="NCBI Taxonomy" id="453"/>
    <lineage>
        <taxon>Bacteria</taxon>
        <taxon>Pseudomonadati</taxon>
        <taxon>Pseudomonadota</taxon>
        <taxon>Gammaproteobacteria</taxon>
        <taxon>Legionellales</taxon>
        <taxon>Legionellaceae</taxon>
        <taxon>Legionella</taxon>
    </lineage>
</organism>
<dbReference type="InterPro" id="IPR057326">
    <property type="entry name" value="KR_dom"/>
</dbReference>
<keyword evidence="3" id="KW-0963">Cytoplasm</keyword>
<dbReference type="PROSITE" id="PS00061">
    <property type="entry name" value="ADH_SHORT"/>
    <property type="match status" value="1"/>
</dbReference>
<accession>A0A0W0UAJ2</accession>
<feature type="domain" description="Ketoreductase" evidence="6">
    <location>
        <begin position="2"/>
        <end position="177"/>
    </location>
</feature>
<dbReference type="GO" id="GO:0004757">
    <property type="term" value="F:sepiapterin reductase (NADP+) activity"/>
    <property type="evidence" value="ECO:0007669"/>
    <property type="project" value="TreeGrafter"/>
</dbReference>
<evidence type="ECO:0000259" key="6">
    <source>
        <dbReference type="SMART" id="SM00822"/>
    </source>
</evidence>
<evidence type="ECO:0000313" key="10">
    <source>
        <dbReference type="Proteomes" id="UP000251942"/>
    </source>
</evidence>
<dbReference type="EC" id="1.1.1.-" evidence="8"/>
<dbReference type="InterPro" id="IPR051721">
    <property type="entry name" value="Biopterin_syn/organic_redct"/>
</dbReference>
<comment type="subcellular location">
    <subcellularLocation>
        <location evidence="1">Cytoplasm</location>
    </subcellularLocation>
</comment>
<evidence type="ECO:0000256" key="1">
    <source>
        <dbReference type="ARBA" id="ARBA00004496"/>
    </source>
</evidence>
<dbReference type="PANTHER" id="PTHR44085:SF2">
    <property type="entry name" value="SEPIAPTERIN REDUCTASE"/>
    <property type="match status" value="1"/>
</dbReference>
<evidence type="ECO:0000256" key="2">
    <source>
        <dbReference type="ARBA" id="ARBA00006484"/>
    </source>
</evidence>
<dbReference type="AlphaFoldDB" id="A0A0W0UAJ2"/>
<gene>
    <name evidence="7" type="primary">yueD_1</name>
    <name evidence="8" type="synonym">yueD_2</name>
    <name evidence="7" type="ORF">Lfee_0080</name>
    <name evidence="8" type="ORF">NCTC12022_02913</name>
</gene>
<name>A0A0W0UAJ2_9GAMM</name>
<dbReference type="GO" id="GO:0005737">
    <property type="term" value="C:cytoplasm"/>
    <property type="evidence" value="ECO:0007669"/>
    <property type="project" value="UniProtKB-SubCell"/>
</dbReference>
<sequence>MFVITGGGSGIGRALAHALAARQKQILIVGRREEALVETAAYSPQISYLVADVSTGKGRREIVAHIEQIQVNVLEGLIHNAGVIEPIMPVATIDEASWQQVLATNLNAPLFLTQMLLAKLEQGRVLHIGSGAAHFPVAGWAAYCVSKAALAMLTRCLQLENQNLAFASVMPGIIDTDMQATIRHAQCMDEEKRDFFRVLKQEKRLLSTTTVADFLIWLLIDVDKTHYVAQEWDIYDKSHHQQWLRASQQVPDWE</sequence>
<dbReference type="PANTHER" id="PTHR44085">
    <property type="entry name" value="SEPIAPTERIN REDUCTASE"/>
    <property type="match status" value="1"/>
</dbReference>
<protein>
    <submittedName>
        <fullName evidence="7 8">Sepiapterin reductase</fullName>
        <ecNumber evidence="8">1.1.1.-</ecNumber>
    </submittedName>
</protein>
<dbReference type="InterPro" id="IPR020904">
    <property type="entry name" value="Sc_DH/Rdtase_CS"/>
</dbReference>
<evidence type="ECO:0000313" key="9">
    <source>
        <dbReference type="Proteomes" id="UP000054698"/>
    </source>
</evidence>
<evidence type="ECO:0000256" key="3">
    <source>
        <dbReference type="ARBA" id="ARBA00022490"/>
    </source>
</evidence>
<keyword evidence="5 8" id="KW-0560">Oxidoreductase</keyword>
<dbReference type="SUPFAM" id="SSF51735">
    <property type="entry name" value="NAD(P)-binding Rossmann-fold domains"/>
    <property type="match status" value="1"/>
</dbReference>
<dbReference type="InterPro" id="IPR002347">
    <property type="entry name" value="SDR_fam"/>
</dbReference>
<dbReference type="Pfam" id="PF00106">
    <property type="entry name" value="adh_short"/>
    <property type="match status" value="1"/>
</dbReference>